<dbReference type="AlphaFoldDB" id="C4J525"/>
<name>C4J525_MAIZE</name>
<organism evidence="1">
    <name type="scientific">Zea mays</name>
    <name type="common">Maize</name>
    <dbReference type="NCBI Taxonomy" id="4577"/>
    <lineage>
        <taxon>Eukaryota</taxon>
        <taxon>Viridiplantae</taxon>
        <taxon>Streptophyta</taxon>
        <taxon>Embryophyta</taxon>
        <taxon>Tracheophyta</taxon>
        <taxon>Spermatophyta</taxon>
        <taxon>Magnoliopsida</taxon>
        <taxon>Liliopsida</taxon>
        <taxon>Poales</taxon>
        <taxon>Poaceae</taxon>
        <taxon>PACMAD clade</taxon>
        <taxon>Panicoideae</taxon>
        <taxon>Andropogonodae</taxon>
        <taxon>Andropogoneae</taxon>
        <taxon>Tripsacinae</taxon>
        <taxon>Zea</taxon>
    </lineage>
</organism>
<accession>C4J525</accession>
<dbReference type="EMBL" id="BT085922">
    <property type="protein sequence ID" value="ACR36275.1"/>
    <property type="molecule type" value="mRNA"/>
</dbReference>
<protein>
    <submittedName>
        <fullName evidence="1">Uncharacterized protein</fullName>
    </submittedName>
</protein>
<proteinExistence type="evidence at transcript level"/>
<evidence type="ECO:0000313" key="1">
    <source>
        <dbReference type="EMBL" id="ACR36275.1"/>
    </source>
</evidence>
<sequence>MPITSSSPGGGGGAVAAVGGRLRRRRHLAPVEAAVAPAGGARERHRRAVRAGRHELAAPVHGVPADGRRVVALALAVPHHLLRGGLLAPRRRAAVRRGRPPVLLRPHIYVYVMI</sequence>
<reference evidence="1" key="1">
    <citation type="journal article" date="2009" name="PLoS Genet.">
        <title>Sequencing, mapping, and analysis of 27,455 maize full-length cDNAs.</title>
        <authorList>
            <person name="Soderlund C."/>
            <person name="Descour A."/>
            <person name="Kudrna D."/>
            <person name="Bomhoff M."/>
            <person name="Boyd L."/>
            <person name="Currie J."/>
            <person name="Angelova A."/>
            <person name="Collura K."/>
            <person name="Wissotski M."/>
            <person name="Ashley E."/>
            <person name="Morrow D."/>
            <person name="Fernandes J."/>
            <person name="Walbot V."/>
            <person name="Yu Y."/>
        </authorList>
    </citation>
    <scope>NUCLEOTIDE SEQUENCE</scope>
    <source>
        <strain evidence="1">B73</strain>
    </source>
</reference>
<reference evidence="1" key="2">
    <citation type="submission" date="2012-06" db="EMBL/GenBank/DDBJ databases">
        <authorList>
            <person name="Yu Y."/>
            <person name="Currie J."/>
            <person name="Lomeli R."/>
            <person name="Angelova A."/>
            <person name="Collura K."/>
            <person name="Wissotski M."/>
            <person name="Campos D."/>
            <person name="Kudrna D."/>
            <person name="Golser W."/>
            <person name="Ashely E."/>
            <person name="Descour A."/>
            <person name="Fernandes J."/>
            <person name="Soderlund C."/>
            <person name="Walbot V."/>
        </authorList>
    </citation>
    <scope>NUCLEOTIDE SEQUENCE</scope>
    <source>
        <strain evidence="1">B73</strain>
    </source>
</reference>